<name>A0A6L9Q8H7_9ACTN</name>
<comment type="caution">
    <text evidence="2">The sequence shown here is derived from an EMBL/GenBank/DDBJ whole genome shotgun (WGS) entry which is preliminary data.</text>
</comment>
<protein>
    <recommendedName>
        <fullName evidence="4">Secreted protein</fullName>
    </recommendedName>
</protein>
<keyword evidence="1" id="KW-0732">Signal</keyword>
<dbReference type="AlphaFoldDB" id="A0A6L9Q8H7"/>
<evidence type="ECO:0008006" key="4">
    <source>
        <dbReference type="Google" id="ProtNLM"/>
    </source>
</evidence>
<dbReference type="Proteomes" id="UP000475532">
    <property type="component" value="Unassembled WGS sequence"/>
</dbReference>
<sequence length="256" mass="26792">MKFPFRHRRTGPAAAALALATTAFGLALGSPASAETVPTFSFDKCPDLPAGADPAYWQCNMAIITGGTFQIGGLDQDIESPIKLTYATGFDPVTLESKFVFGGFQAGTMLVKPGIFGDPVVTAVYAKPEYAGHISSANGIFQLSLKVKVINWSLGSYCYIGGNDDPIKLNLTMGTTSPPPPNTPISGKYPELVSSDPLVVKSTLVDNAFAVPRASGCGLLGGLNWLVNLDAGVPSAAGTNTAIFNQYASWKSYTAL</sequence>
<dbReference type="EMBL" id="JAAGLI010000113">
    <property type="protein sequence ID" value="NEA21769.1"/>
    <property type="molecule type" value="Genomic_DNA"/>
</dbReference>
<evidence type="ECO:0000313" key="3">
    <source>
        <dbReference type="Proteomes" id="UP000475532"/>
    </source>
</evidence>
<proteinExistence type="predicted"/>
<evidence type="ECO:0000256" key="1">
    <source>
        <dbReference type="SAM" id="SignalP"/>
    </source>
</evidence>
<organism evidence="2 3">
    <name type="scientific">Actinomadura bangladeshensis</name>
    <dbReference type="NCBI Taxonomy" id="453573"/>
    <lineage>
        <taxon>Bacteria</taxon>
        <taxon>Bacillati</taxon>
        <taxon>Actinomycetota</taxon>
        <taxon>Actinomycetes</taxon>
        <taxon>Streptosporangiales</taxon>
        <taxon>Thermomonosporaceae</taxon>
        <taxon>Actinomadura</taxon>
    </lineage>
</organism>
<evidence type="ECO:0000313" key="2">
    <source>
        <dbReference type="EMBL" id="NEA21769.1"/>
    </source>
</evidence>
<gene>
    <name evidence="2" type="ORF">G3I70_04550</name>
</gene>
<feature type="signal peptide" evidence="1">
    <location>
        <begin position="1"/>
        <end position="34"/>
    </location>
</feature>
<reference evidence="2 3" key="1">
    <citation type="submission" date="2020-01" db="EMBL/GenBank/DDBJ databases">
        <title>Insect and environment-associated Actinomycetes.</title>
        <authorList>
            <person name="Currrie C."/>
            <person name="Chevrette M."/>
            <person name="Carlson C."/>
            <person name="Stubbendieck R."/>
            <person name="Wendt-Pienkowski E."/>
        </authorList>
    </citation>
    <scope>NUCLEOTIDE SEQUENCE [LARGE SCALE GENOMIC DNA]</scope>
    <source>
        <strain evidence="2 3">SID10258</strain>
    </source>
</reference>
<feature type="chain" id="PRO_5027062161" description="Secreted protein" evidence="1">
    <location>
        <begin position="35"/>
        <end position="256"/>
    </location>
</feature>
<accession>A0A6L9Q8H7</accession>
<dbReference type="RefSeq" id="WP_163053375.1">
    <property type="nucleotide sequence ID" value="NZ_JAAGLI010000113.1"/>
</dbReference>